<name>A0AAW3ZQ98_9GAMM</name>
<dbReference type="SMART" id="SM00388">
    <property type="entry name" value="HisKA"/>
    <property type="match status" value="1"/>
</dbReference>
<dbReference type="InterPro" id="IPR050351">
    <property type="entry name" value="BphY/WalK/GraS-like"/>
</dbReference>
<accession>A0AAW3ZQ98</accession>
<dbReference type="Proteomes" id="UP000613768">
    <property type="component" value="Unassembled WGS sequence"/>
</dbReference>
<keyword evidence="6" id="KW-0418">Kinase</keyword>
<keyword evidence="8" id="KW-0812">Transmembrane</keyword>
<proteinExistence type="predicted"/>
<evidence type="ECO:0000256" key="5">
    <source>
        <dbReference type="ARBA" id="ARBA00022679"/>
    </source>
</evidence>
<dbReference type="GO" id="GO:0016020">
    <property type="term" value="C:membrane"/>
    <property type="evidence" value="ECO:0007669"/>
    <property type="project" value="UniProtKB-SubCell"/>
</dbReference>
<dbReference type="SUPFAM" id="SSF47384">
    <property type="entry name" value="Homodimeric domain of signal transducing histidine kinase"/>
    <property type="match status" value="1"/>
</dbReference>
<dbReference type="InterPro" id="IPR004358">
    <property type="entry name" value="Sig_transdc_His_kin-like_C"/>
</dbReference>
<dbReference type="GO" id="GO:0000156">
    <property type="term" value="F:phosphorelay response regulator activity"/>
    <property type="evidence" value="ECO:0007669"/>
    <property type="project" value="TreeGrafter"/>
</dbReference>
<dbReference type="PANTHER" id="PTHR42878:SF15">
    <property type="entry name" value="BACTERIOPHYTOCHROME"/>
    <property type="match status" value="1"/>
</dbReference>
<dbReference type="InterPro" id="IPR003661">
    <property type="entry name" value="HisK_dim/P_dom"/>
</dbReference>
<comment type="catalytic activity">
    <reaction evidence="1">
        <text>ATP + protein L-histidine = ADP + protein N-phospho-L-histidine.</text>
        <dbReference type="EC" id="2.7.13.3"/>
    </reaction>
</comment>
<dbReference type="EMBL" id="JACYTR010000030">
    <property type="protein sequence ID" value="MBD8526777.1"/>
    <property type="molecule type" value="Genomic_DNA"/>
</dbReference>
<organism evidence="11 12">
    <name type="scientific">Pseudomarimonas arenosa</name>
    <dbReference type="NCBI Taxonomy" id="2774145"/>
    <lineage>
        <taxon>Bacteria</taxon>
        <taxon>Pseudomonadati</taxon>
        <taxon>Pseudomonadota</taxon>
        <taxon>Gammaproteobacteria</taxon>
        <taxon>Lysobacterales</taxon>
        <taxon>Lysobacteraceae</taxon>
        <taxon>Pseudomarimonas</taxon>
    </lineage>
</organism>
<dbReference type="InterPro" id="IPR036097">
    <property type="entry name" value="HisK_dim/P_sf"/>
</dbReference>
<evidence type="ECO:0000256" key="7">
    <source>
        <dbReference type="SAM" id="Coils"/>
    </source>
</evidence>
<sequence>MNPSVSPVSQPIGRRLALASVLIGLLCALLITALQVQARYAQQRAVLINHLSDIEQVYLAGLEEALWAVDLARVETQLKGIGAIEGVAEVVLETPHGERMQVGQLHDPPLAERSFPLQRSLLGGSEPIALGHLWVKLSDQRLRAGLVEESIRILLSVSMALLASAVLLAYLFRRWVTRHLQQMADYAGRMQLDSLDQPLRLQRRERSDELGSVAQALNQMRERIGQLLTVERRQARELAEHKDRLEDQVAERTRALQLQSEQLARQTDELRVQNRDLEAYAHTVAHDLKIPLTTVVGLAGLLSEMRDRLPEQQIGESLQTIHRTSRKMAEIIDALLTLASLRSDRPVQPQALDSGKIVNECLSRLQPMIERSGASISQPESWPVAVGRADWVEAVWTNYVSNAIKYGGKPPTIELDAKQTADGRVRFWVRDHGPGITGDDYAKLFQPFSRLNPDSAEGHGIGLSIVARILTRLGGDAGAEPAEGGGCLFWFELPGEEPEFGIRDSRFAKAD</sequence>
<dbReference type="SMART" id="SM00304">
    <property type="entry name" value="HAMP"/>
    <property type="match status" value="1"/>
</dbReference>
<dbReference type="EC" id="2.7.13.3" evidence="3"/>
<keyword evidence="8" id="KW-1133">Transmembrane helix</keyword>
<comment type="subcellular location">
    <subcellularLocation>
        <location evidence="2">Membrane</location>
    </subcellularLocation>
</comment>
<dbReference type="SMART" id="SM00387">
    <property type="entry name" value="HATPase_c"/>
    <property type="match status" value="1"/>
</dbReference>
<evidence type="ECO:0000259" key="10">
    <source>
        <dbReference type="PROSITE" id="PS50885"/>
    </source>
</evidence>
<feature type="coiled-coil region" evidence="7">
    <location>
        <begin position="228"/>
        <end position="262"/>
    </location>
</feature>
<dbReference type="InterPro" id="IPR003660">
    <property type="entry name" value="HAMP_dom"/>
</dbReference>
<protein>
    <recommendedName>
        <fullName evidence="3">histidine kinase</fullName>
        <ecNumber evidence="3">2.7.13.3</ecNumber>
    </recommendedName>
</protein>
<dbReference type="Gene3D" id="3.30.565.10">
    <property type="entry name" value="Histidine kinase-like ATPase, C-terminal domain"/>
    <property type="match status" value="1"/>
</dbReference>
<keyword evidence="4" id="KW-0597">Phosphoprotein</keyword>
<dbReference type="SUPFAM" id="SSF158472">
    <property type="entry name" value="HAMP domain-like"/>
    <property type="match status" value="1"/>
</dbReference>
<dbReference type="Pfam" id="PF02518">
    <property type="entry name" value="HATPase_c"/>
    <property type="match status" value="1"/>
</dbReference>
<dbReference type="InterPro" id="IPR005467">
    <property type="entry name" value="His_kinase_dom"/>
</dbReference>
<feature type="transmembrane region" description="Helical" evidence="8">
    <location>
        <begin position="153"/>
        <end position="172"/>
    </location>
</feature>
<dbReference type="CDD" id="cd06225">
    <property type="entry name" value="HAMP"/>
    <property type="match status" value="1"/>
</dbReference>
<dbReference type="RefSeq" id="WP_192030198.1">
    <property type="nucleotide sequence ID" value="NZ_JACYTR010000030.1"/>
</dbReference>
<evidence type="ECO:0000256" key="8">
    <source>
        <dbReference type="SAM" id="Phobius"/>
    </source>
</evidence>
<dbReference type="Pfam" id="PF00672">
    <property type="entry name" value="HAMP"/>
    <property type="match status" value="1"/>
</dbReference>
<keyword evidence="8" id="KW-0472">Membrane</keyword>
<comment type="caution">
    <text evidence="11">The sequence shown here is derived from an EMBL/GenBank/DDBJ whole genome shotgun (WGS) entry which is preliminary data.</text>
</comment>
<reference evidence="11 12" key="1">
    <citation type="submission" date="2020-09" db="EMBL/GenBank/DDBJ databases">
        <title>Pseudoxanthomonas sp. CAU 1598 isolated from sand of Yaerae Beach.</title>
        <authorList>
            <person name="Kim W."/>
        </authorList>
    </citation>
    <scope>NUCLEOTIDE SEQUENCE [LARGE SCALE GENOMIC DNA]</scope>
    <source>
        <strain evidence="11 12">CAU 1598</strain>
    </source>
</reference>
<dbReference type="CDD" id="cd00082">
    <property type="entry name" value="HisKA"/>
    <property type="match status" value="1"/>
</dbReference>
<evidence type="ECO:0000256" key="4">
    <source>
        <dbReference type="ARBA" id="ARBA00022553"/>
    </source>
</evidence>
<dbReference type="AlphaFoldDB" id="A0AAW3ZQ98"/>
<evidence type="ECO:0000313" key="11">
    <source>
        <dbReference type="EMBL" id="MBD8526777.1"/>
    </source>
</evidence>
<dbReference type="GO" id="GO:0000155">
    <property type="term" value="F:phosphorelay sensor kinase activity"/>
    <property type="evidence" value="ECO:0007669"/>
    <property type="project" value="InterPro"/>
</dbReference>
<keyword evidence="7" id="KW-0175">Coiled coil</keyword>
<dbReference type="PROSITE" id="PS50885">
    <property type="entry name" value="HAMP"/>
    <property type="match status" value="1"/>
</dbReference>
<evidence type="ECO:0000256" key="3">
    <source>
        <dbReference type="ARBA" id="ARBA00012438"/>
    </source>
</evidence>
<feature type="domain" description="HAMP" evidence="10">
    <location>
        <begin position="174"/>
        <end position="229"/>
    </location>
</feature>
<evidence type="ECO:0000256" key="2">
    <source>
        <dbReference type="ARBA" id="ARBA00004370"/>
    </source>
</evidence>
<keyword evidence="12" id="KW-1185">Reference proteome</keyword>
<dbReference type="Gene3D" id="6.10.340.10">
    <property type="match status" value="1"/>
</dbReference>
<dbReference type="PRINTS" id="PR00344">
    <property type="entry name" value="BCTRLSENSOR"/>
</dbReference>
<evidence type="ECO:0000259" key="9">
    <source>
        <dbReference type="PROSITE" id="PS50109"/>
    </source>
</evidence>
<feature type="domain" description="Histidine kinase" evidence="9">
    <location>
        <begin position="283"/>
        <end position="497"/>
    </location>
</feature>
<dbReference type="PROSITE" id="PS50109">
    <property type="entry name" value="HIS_KIN"/>
    <property type="match status" value="1"/>
</dbReference>
<dbReference type="InterPro" id="IPR003594">
    <property type="entry name" value="HATPase_dom"/>
</dbReference>
<dbReference type="Gene3D" id="1.10.287.130">
    <property type="match status" value="1"/>
</dbReference>
<keyword evidence="5" id="KW-0808">Transferase</keyword>
<evidence type="ECO:0000313" key="12">
    <source>
        <dbReference type="Proteomes" id="UP000613768"/>
    </source>
</evidence>
<dbReference type="PANTHER" id="PTHR42878">
    <property type="entry name" value="TWO-COMPONENT HISTIDINE KINASE"/>
    <property type="match status" value="1"/>
</dbReference>
<evidence type="ECO:0000256" key="1">
    <source>
        <dbReference type="ARBA" id="ARBA00000085"/>
    </source>
</evidence>
<dbReference type="GO" id="GO:0007234">
    <property type="term" value="P:osmosensory signaling via phosphorelay pathway"/>
    <property type="evidence" value="ECO:0007669"/>
    <property type="project" value="TreeGrafter"/>
</dbReference>
<dbReference type="SUPFAM" id="SSF55874">
    <property type="entry name" value="ATPase domain of HSP90 chaperone/DNA topoisomerase II/histidine kinase"/>
    <property type="match status" value="1"/>
</dbReference>
<gene>
    <name evidence="11" type="ORF">IFO71_13625</name>
</gene>
<dbReference type="InterPro" id="IPR036890">
    <property type="entry name" value="HATPase_C_sf"/>
</dbReference>
<evidence type="ECO:0000256" key="6">
    <source>
        <dbReference type="ARBA" id="ARBA00022777"/>
    </source>
</evidence>
<dbReference type="Pfam" id="PF00512">
    <property type="entry name" value="HisKA"/>
    <property type="match status" value="1"/>
</dbReference>
<dbReference type="GO" id="GO:0030295">
    <property type="term" value="F:protein kinase activator activity"/>
    <property type="evidence" value="ECO:0007669"/>
    <property type="project" value="TreeGrafter"/>
</dbReference>